<dbReference type="EMBL" id="CP047897">
    <property type="protein sequence ID" value="QHL87444.1"/>
    <property type="molecule type" value="Genomic_DNA"/>
</dbReference>
<dbReference type="RefSeq" id="WP_160690849.1">
    <property type="nucleotide sequence ID" value="NZ_CP047897.1"/>
</dbReference>
<dbReference type="Proteomes" id="UP000464214">
    <property type="component" value="Chromosome"/>
</dbReference>
<proteinExistence type="predicted"/>
<dbReference type="AlphaFoldDB" id="A0A6P1NYH9"/>
<protein>
    <submittedName>
        <fullName evidence="1">Uncharacterized protein</fullName>
    </submittedName>
</protein>
<dbReference type="KEGG" id="nib:GU926_08335"/>
<organism evidence="1 2">
    <name type="scientific">Nibribacter ruber</name>
    <dbReference type="NCBI Taxonomy" id="2698458"/>
    <lineage>
        <taxon>Bacteria</taxon>
        <taxon>Pseudomonadati</taxon>
        <taxon>Bacteroidota</taxon>
        <taxon>Cytophagia</taxon>
        <taxon>Cytophagales</taxon>
        <taxon>Hymenobacteraceae</taxon>
        <taxon>Nibribacter</taxon>
    </lineage>
</organism>
<accession>A0A6P1NYH9</accession>
<evidence type="ECO:0000313" key="2">
    <source>
        <dbReference type="Proteomes" id="UP000464214"/>
    </source>
</evidence>
<reference evidence="1 2" key="1">
    <citation type="submission" date="2020-01" db="EMBL/GenBank/DDBJ databases">
        <authorList>
            <person name="Kim M."/>
        </authorList>
    </citation>
    <scope>NUCLEOTIDE SEQUENCE [LARGE SCALE GENOMIC DNA]</scope>
    <source>
        <strain evidence="1 2">BT10</strain>
    </source>
</reference>
<name>A0A6P1NYH9_9BACT</name>
<gene>
    <name evidence="1" type="ORF">GU926_08335</name>
</gene>
<sequence length="78" mass="8742">MLKFFKDAYPCLRSGGTHYYKQTLSNTIHVLKKPGQGLINVLDTKDIVNYLDKPVTEIEEQEFTQAAGNVLADLTLAI</sequence>
<keyword evidence="2" id="KW-1185">Reference proteome</keyword>
<evidence type="ECO:0000313" key="1">
    <source>
        <dbReference type="EMBL" id="QHL87444.1"/>
    </source>
</evidence>